<dbReference type="EMBL" id="CP072642">
    <property type="protein sequence ID" value="QUV93090.1"/>
    <property type="molecule type" value="Genomic_DNA"/>
</dbReference>
<feature type="domain" description="Serine/threonine specific protein phosphatases" evidence="1">
    <location>
        <begin position="66"/>
        <end position="71"/>
    </location>
</feature>
<protein>
    <submittedName>
        <fullName evidence="2">Serine/threonine protein phosphatase</fullName>
    </submittedName>
</protein>
<dbReference type="Gene3D" id="3.60.21.10">
    <property type="match status" value="1"/>
</dbReference>
<evidence type="ECO:0000313" key="2">
    <source>
        <dbReference type="EMBL" id="QUV93090.1"/>
    </source>
</evidence>
<evidence type="ECO:0000259" key="1">
    <source>
        <dbReference type="PROSITE" id="PS00125"/>
    </source>
</evidence>
<organism evidence="2 3">
    <name type="scientific">Chloracidobacterium sp. N</name>
    <dbReference type="NCBI Taxonomy" id="2821540"/>
    <lineage>
        <taxon>Bacteria</taxon>
        <taxon>Pseudomonadati</taxon>
        <taxon>Acidobacteriota</taxon>
        <taxon>Terriglobia</taxon>
        <taxon>Terriglobales</taxon>
        <taxon>Acidobacteriaceae</taxon>
        <taxon>Chloracidobacterium</taxon>
        <taxon>Chloracidobacterium aggregatum</taxon>
    </lineage>
</organism>
<gene>
    <name evidence="2" type="ORF">J8C05_06795</name>
</gene>
<accession>A0ABX8B011</accession>
<reference evidence="2 3" key="1">
    <citation type="submission" date="2021-03" db="EMBL/GenBank/DDBJ databases">
        <title>Genomic and phenotypic characterization of Chloracidobacterium isolates provides evidence for multiple species.</title>
        <authorList>
            <person name="Saini M.K."/>
            <person name="Costas A.M.G."/>
            <person name="Tank M."/>
            <person name="Bryant D.A."/>
        </authorList>
    </citation>
    <scope>NUCLEOTIDE SEQUENCE [LARGE SCALE GENOMIC DNA]</scope>
    <source>
        <strain evidence="2 3">N</strain>
    </source>
</reference>
<dbReference type="PROSITE" id="PS00125">
    <property type="entry name" value="SER_THR_PHOSPHATASE"/>
    <property type="match status" value="1"/>
</dbReference>
<dbReference type="CDD" id="cd00144">
    <property type="entry name" value="MPP_PPP_family"/>
    <property type="match status" value="1"/>
</dbReference>
<dbReference type="PANTHER" id="PTHR42850:SF4">
    <property type="entry name" value="ZINC-DEPENDENT ENDOPOLYPHOSPHATASE"/>
    <property type="match status" value="1"/>
</dbReference>
<dbReference type="Proteomes" id="UP000677668">
    <property type="component" value="Chromosome 1"/>
</dbReference>
<dbReference type="SUPFAM" id="SSF56300">
    <property type="entry name" value="Metallo-dependent phosphatases"/>
    <property type="match status" value="1"/>
</dbReference>
<dbReference type="RefSeq" id="WP_211421502.1">
    <property type="nucleotide sequence ID" value="NZ_CP072642.1"/>
</dbReference>
<name>A0ABX8B011_9BACT</name>
<keyword evidence="3" id="KW-1185">Reference proteome</keyword>
<sequence>MGNTYVFGDIHGRARQLREILEAVDYDERHDRVIFVGDLIDRGDESPEVVECVLQLRRRNPNVVCLRGNHEQMLLDLLDYGDPLWLIPENGGIQTLQQYGFDIDENTASLAIGIPESHIEFLRSLPFFYEDERALYVHAGIAAGKHPAECEPEVLMWTRDLNFFTLYDGKPCFFGHTPARLLPAEGVRNPGEIYVFGSAIGLDTGCTEEDCLSCLHVEAQVVYQKYPTLPVSAYEIEIPCLADFSA</sequence>
<evidence type="ECO:0000313" key="3">
    <source>
        <dbReference type="Proteomes" id="UP000677668"/>
    </source>
</evidence>
<dbReference type="InterPro" id="IPR029052">
    <property type="entry name" value="Metallo-depent_PP-like"/>
</dbReference>
<dbReference type="InterPro" id="IPR006186">
    <property type="entry name" value="Ser/Thr-sp_prot-phosphatase"/>
</dbReference>
<dbReference type="Pfam" id="PF00149">
    <property type="entry name" value="Metallophos"/>
    <property type="match status" value="1"/>
</dbReference>
<proteinExistence type="predicted"/>
<dbReference type="InterPro" id="IPR004843">
    <property type="entry name" value="Calcineurin-like_PHP"/>
</dbReference>
<dbReference type="InterPro" id="IPR050126">
    <property type="entry name" value="Ap4A_hydrolase"/>
</dbReference>
<dbReference type="PANTHER" id="PTHR42850">
    <property type="entry name" value="METALLOPHOSPHOESTERASE"/>
    <property type="match status" value="1"/>
</dbReference>